<dbReference type="PANTHER" id="PTHR20531">
    <property type="entry name" value="N-ALPHA-ACETYLTRANSFERASE 40"/>
    <property type="match status" value="1"/>
</dbReference>
<dbReference type="SUPFAM" id="SSF56112">
    <property type="entry name" value="Protein kinase-like (PK-like)"/>
    <property type="match status" value="1"/>
</dbReference>
<comment type="similarity">
    <text evidence="4">Belongs to the acetyltransferase family. NAA40 subfamily.</text>
</comment>
<evidence type="ECO:0000256" key="22">
    <source>
        <dbReference type="ARBA" id="ARBA00082154"/>
    </source>
</evidence>
<dbReference type="AlphaFoldDB" id="A0A3R7M3L9"/>
<comment type="cofactor">
    <cofactor evidence="1">
        <name>Mg(2+)</name>
        <dbReference type="ChEBI" id="CHEBI:18420"/>
    </cofactor>
</comment>
<comment type="subcellular location">
    <subcellularLocation>
        <location evidence="3">Cytoplasm</location>
    </subcellularLocation>
    <subcellularLocation>
        <location evidence="2">Nucleus</location>
    </subcellularLocation>
</comment>
<dbReference type="PROSITE" id="PS51186">
    <property type="entry name" value="GNAT"/>
    <property type="match status" value="1"/>
</dbReference>
<evidence type="ECO:0000313" key="26">
    <source>
        <dbReference type="EMBL" id="ROT70985.1"/>
    </source>
</evidence>
<dbReference type="GO" id="GO:0004707">
    <property type="term" value="F:MAP kinase activity"/>
    <property type="evidence" value="ECO:0007669"/>
    <property type="project" value="UniProtKB-EC"/>
</dbReference>
<dbReference type="GO" id="GO:0005524">
    <property type="term" value="F:ATP binding"/>
    <property type="evidence" value="ECO:0007669"/>
    <property type="project" value="UniProtKB-UniRule"/>
</dbReference>
<dbReference type="FunFam" id="3.30.200.20:FF:000028">
    <property type="entry name" value="Mitogen-activated protein kinase"/>
    <property type="match status" value="1"/>
</dbReference>
<keyword evidence="10" id="KW-0597">Phosphoprotein</keyword>
<reference evidence="26 27" key="1">
    <citation type="submission" date="2018-04" db="EMBL/GenBank/DDBJ databases">
        <authorList>
            <person name="Zhang X."/>
            <person name="Yuan J."/>
            <person name="Li F."/>
            <person name="Xiang J."/>
        </authorList>
    </citation>
    <scope>NUCLEOTIDE SEQUENCE [LARGE SCALE GENOMIC DNA]</scope>
    <source>
        <tissue evidence="26">Muscle</tissue>
    </source>
</reference>
<accession>A0A3R7M3L9</accession>
<proteinExistence type="inferred from homology"/>
<dbReference type="EMBL" id="QCYY01002361">
    <property type="protein sequence ID" value="ROT70985.1"/>
    <property type="molecule type" value="Genomic_DNA"/>
</dbReference>
<keyword evidence="15 23" id="KW-0067">ATP-binding</keyword>
<dbReference type="OrthoDB" id="424551at2759"/>
<evidence type="ECO:0000256" key="4">
    <source>
        <dbReference type="ARBA" id="ARBA00008870"/>
    </source>
</evidence>
<dbReference type="InterPro" id="IPR016181">
    <property type="entry name" value="Acyl_CoA_acyltransferase"/>
</dbReference>
<keyword evidence="9" id="KW-0723">Serine/threonine-protein kinase</keyword>
<evidence type="ECO:0000256" key="2">
    <source>
        <dbReference type="ARBA" id="ARBA00004123"/>
    </source>
</evidence>
<comment type="catalytic activity">
    <reaction evidence="19">
        <text>N-terminal L-seryl-[histone H2A] + acetyl-CoA = N-terminal N(alpha)-acetyl-L-seryl-[histone H2A] + CoA + H(+)</text>
        <dbReference type="Rhea" id="RHEA:50600"/>
        <dbReference type="Rhea" id="RHEA-COMP:12742"/>
        <dbReference type="Rhea" id="RHEA-COMP:12744"/>
        <dbReference type="ChEBI" id="CHEBI:15378"/>
        <dbReference type="ChEBI" id="CHEBI:57287"/>
        <dbReference type="ChEBI" id="CHEBI:57288"/>
        <dbReference type="ChEBI" id="CHEBI:64738"/>
        <dbReference type="ChEBI" id="CHEBI:83690"/>
        <dbReference type="EC" id="2.3.1.257"/>
    </reaction>
</comment>
<evidence type="ECO:0000256" key="19">
    <source>
        <dbReference type="ARBA" id="ARBA00047821"/>
    </source>
</evidence>
<evidence type="ECO:0000259" key="25">
    <source>
        <dbReference type="PROSITE" id="PS51186"/>
    </source>
</evidence>
<dbReference type="Pfam" id="PF00583">
    <property type="entry name" value="Acetyltransf_1"/>
    <property type="match status" value="1"/>
</dbReference>
<evidence type="ECO:0000256" key="14">
    <source>
        <dbReference type="ARBA" id="ARBA00022777"/>
    </source>
</evidence>
<evidence type="ECO:0000256" key="20">
    <source>
        <dbReference type="ARBA" id="ARBA00049524"/>
    </source>
</evidence>
<feature type="domain" description="N-acetyltransferase" evidence="25">
    <location>
        <begin position="144"/>
        <end position="300"/>
    </location>
</feature>
<dbReference type="GO" id="GO:0005634">
    <property type="term" value="C:nucleus"/>
    <property type="evidence" value="ECO:0007669"/>
    <property type="project" value="UniProtKB-SubCell"/>
</dbReference>
<sequence>MPKPGYHTIELNKTEWEVPQKYTMLSPVGSGAYGQVCSAMDSKTGRKVAIKKLARPFQTHIHAKRTYRELRMLKHMDHENQKQSRKGKSEKTKERRAALKAERAKLAAGRFLVKQANTIPDPLAKFPTFQKFERNGLSCTLSCKRVRDLAPETLEWAIELCSQNMKAMYEKSSGGWHAWEKREEMSEDAAWYLIACDTNTQKPIAFSHFRFDMDYGDEVLYCYELQLEKEYQKKGLGKFMMQVLELMAFSNQMMKVVLTVFKHNPDAMAFYEKCKYEVDETSPEDNFEETFDYSILSKLNKMKPTQKTSL</sequence>
<dbReference type="PROSITE" id="PS00107">
    <property type="entry name" value="PROTEIN_KINASE_ATP"/>
    <property type="match status" value="1"/>
</dbReference>
<dbReference type="InterPro" id="IPR039949">
    <property type="entry name" value="NAA40"/>
</dbReference>
<evidence type="ECO:0000256" key="23">
    <source>
        <dbReference type="PROSITE-ProRule" id="PRU10141"/>
    </source>
</evidence>
<keyword evidence="11 26" id="KW-0808">Transferase</keyword>
<dbReference type="InterPro" id="IPR000719">
    <property type="entry name" value="Prot_kinase_dom"/>
</dbReference>
<dbReference type="FunFam" id="3.40.630.30:FF:000033">
    <property type="entry name" value="N-alpha-acetyltransferase 40 isoform X1"/>
    <property type="match status" value="1"/>
</dbReference>
<gene>
    <name evidence="26" type="ORF">C7M84_010709</name>
</gene>
<keyword evidence="12" id="KW-0519">Myristate</keyword>
<keyword evidence="27" id="KW-1185">Reference proteome</keyword>
<evidence type="ECO:0000256" key="17">
    <source>
        <dbReference type="ARBA" id="ARBA00023288"/>
    </source>
</evidence>
<evidence type="ECO:0000256" key="1">
    <source>
        <dbReference type="ARBA" id="ARBA00001946"/>
    </source>
</evidence>
<keyword evidence="13 23" id="KW-0547">Nucleotide-binding</keyword>
<feature type="binding site" evidence="23">
    <location>
        <position position="52"/>
    </location>
    <ligand>
        <name>ATP</name>
        <dbReference type="ChEBI" id="CHEBI:30616"/>
    </ligand>
</feature>
<dbReference type="GO" id="GO:0043998">
    <property type="term" value="F:histone H2A acetyltransferase activity"/>
    <property type="evidence" value="ECO:0007669"/>
    <property type="project" value="InterPro"/>
</dbReference>
<keyword evidence="18" id="KW-0012">Acyltransferase</keyword>
<dbReference type="EC" id="2.3.1.257" evidence="6"/>
<evidence type="ECO:0000256" key="24">
    <source>
        <dbReference type="SAM" id="MobiDB-lite"/>
    </source>
</evidence>
<keyword evidence="17" id="KW-0449">Lipoprotein</keyword>
<evidence type="ECO:0000256" key="12">
    <source>
        <dbReference type="ARBA" id="ARBA00022707"/>
    </source>
</evidence>
<evidence type="ECO:0000256" key="15">
    <source>
        <dbReference type="ARBA" id="ARBA00022840"/>
    </source>
</evidence>
<evidence type="ECO:0000256" key="10">
    <source>
        <dbReference type="ARBA" id="ARBA00022553"/>
    </source>
</evidence>
<evidence type="ECO:0000313" key="27">
    <source>
        <dbReference type="Proteomes" id="UP000283509"/>
    </source>
</evidence>
<evidence type="ECO:0000256" key="7">
    <source>
        <dbReference type="ARBA" id="ARBA00015043"/>
    </source>
</evidence>
<dbReference type="GO" id="GO:0005737">
    <property type="term" value="C:cytoplasm"/>
    <property type="evidence" value="ECO:0007669"/>
    <property type="project" value="UniProtKB-SubCell"/>
</dbReference>
<dbReference type="CDD" id="cd04301">
    <property type="entry name" value="NAT_SF"/>
    <property type="match status" value="1"/>
</dbReference>
<feature type="region of interest" description="Disordered" evidence="24">
    <location>
        <begin position="73"/>
        <end position="97"/>
    </location>
</feature>
<comment type="caution">
    <text evidence="26">The sequence shown here is derived from an EMBL/GenBank/DDBJ whole genome shotgun (WGS) entry which is preliminary data.</text>
</comment>
<evidence type="ECO:0000256" key="11">
    <source>
        <dbReference type="ARBA" id="ARBA00022679"/>
    </source>
</evidence>
<evidence type="ECO:0000256" key="16">
    <source>
        <dbReference type="ARBA" id="ARBA00023242"/>
    </source>
</evidence>
<dbReference type="GO" id="GO:0010485">
    <property type="term" value="F:histone H4 acetyltransferase activity"/>
    <property type="evidence" value="ECO:0007669"/>
    <property type="project" value="InterPro"/>
</dbReference>
<dbReference type="PANTHER" id="PTHR20531:SF1">
    <property type="entry name" value="N-ALPHA-ACETYLTRANSFERASE 40"/>
    <property type="match status" value="1"/>
</dbReference>
<protein>
    <recommendedName>
        <fullName evidence="7">N-alpha-acetyltransferase 40</fullName>
        <ecNumber evidence="6">2.3.1.257</ecNumber>
        <ecNumber evidence="5">2.7.11.24</ecNumber>
    </recommendedName>
    <alternativeName>
        <fullName evidence="21">N-acetyltransferase 11</fullName>
    </alternativeName>
    <alternativeName>
        <fullName evidence="22">N-alpha-acetyltransferase D</fullName>
    </alternativeName>
</protein>
<organism evidence="26 27">
    <name type="scientific">Penaeus vannamei</name>
    <name type="common">Whiteleg shrimp</name>
    <name type="synonym">Litopenaeus vannamei</name>
    <dbReference type="NCBI Taxonomy" id="6689"/>
    <lineage>
        <taxon>Eukaryota</taxon>
        <taxon>Metazoa</taxon>
        <taxon>Ecdysozoa</taxon>
        <taxon>Arthropoda</taxon>
        <taxon>Crustacea</taxon>
        <taxon>Multicrustacea</taxon>
        <taxon>Malacostraca</taxon>
        <taxon>Eumalacostraca</taxon>
        <taxon>Eucarida</taxon>
        <taxon>Decapoda</taxon>
        <taxon>Dendrobranchiata</taxon>
        <taxon>Penaeoidea</taxon>
        <taxon>Penaeidae</taxon>
        <taxon>Penaeus</taxon>
    </lineage>
</organism>
<dbReference type="GO" id="GO:1990189">
    <property type="term" value="F:protein N-terminal-serine acetyltransferase activity"/>
    <property type="evidence" value="ECO:0007669"/>
    <property type="project" value="UniProtKB-EC"/>
</dbReference>
<dbReference type="SUPFAM" id="SSF55729">
    <property type="entry name" value="Acyl-CoA N-acyltransferases (Nat)"/>
    <property type="match status" value="1"/>
</dbReference>
<evidence type="ECO:0000256" key="13">
    <source>
        <dbReference type="ARBA" id="ARBA00022741"/>
    </source>
</evidence>
<dbReference type="InterPro" id="IPR011009">
    <property type="entry name" value="Kinase-like_dom_sf"/>
</dbReference>
<keyword evidence="16" id="KW-0539">Nucleus</keyword>
<dbReference type="InterPro" id="IPR000182">
    <property type="entry name" value="GNAT_dom"/>
</dbReference>
<evidence type="ECO:0000256" key="9">
    <source>
        <dbReference type="ARBA" id="ARBA00022527"/>
    </source>
</evidence>
<evidence type="ECO:0000256" key="18">
    <source>
        <dbReference type="ARBA" id="ARBA00023315"/>
    </source>
</evidence>
<dbReference type="InterPro" id="IPR017441">
    <property type="entry name" value="Protein_kinase_ATP_BS"/>
</dbReference>
<comment type="catalytic activity">
    <reaction evidence="20">
        <text>N-terminal L-seryl-[histone H4] + acetyl-CoA = N-terminal N(alpha)-acetyl-L-seryl-[histone H4] + CoA + H(+)</text>
        <dbReference type="Rhea" id="RHEA:50596"/>
        <dbReference type="Rhea" id="RHEA-COMP:12740"/>
        <dbReference type="Rhea" id="RHEA-COMP:12743"/>
        <dbReference type="ChEBI" id="CHEBI:15378"/>
        <dbReference type="ChEBI" id="CHEBI:57287"/>
        <dbReference type="ChEBI" id="CHEBI:57288"/>
        <dbReference type="ChEBI" id="CHEBI:64738"/>
        <dbReference type="ChEBI" id="CHEBI:83690"/>
        <dbReference type="EC" id="2.3.1.257"/>
    </reaction>
</comment>
<reference evidence="26 27" key="2">
    <citation type="submission" date="2019-01" db="EMBL/GenBank/DDBJ databases">
        <title>The decoding of complex shrimp genome reveals the adaptation for benthos swimmer, frequently molting mechanism and breeding impact on genome.</title>
        <authorList>
            <person name="Sun Y."/>
            <person name="Gao Y."/>
            <person name="Yu Y."/>
        </authorList>
    </citation>
    <scope>NUCLEOTIDE SEQUENCE [LARGE SCALE GENOMIC DNA]</scope>
    <source>
        <tissue evidence="26">Muscle</tissue>
    </source>
</reference>
<dbReference type="Pfam" id="PF00069">
    <property type="entry name" value="Pkinase"/>
    <property type="match status" value="1"/>
</dbReference>
<evidence type="ECO:0000256" key="6">
    <source>
        <dbReference type="ARBA" id="ARBA00012950"/>
    </source>
</evidence>
<evidence type="ECO:0000256" key="3">
    <source>
        <dbReference type="ARBA" id="ARBA00004496"/>
    </source>
</evidence>
<dbReference type="STRING" id="6689.A0A3R7M3L9"/>
<keyword evidence="14" id="KW-0418">Kinase</keyword>
<dbReference type="EC" id="2.7.11.24" evidence="5"/>
<dbReference type="Gene3D" id="3.30.200.20">
    <property type="entry name" value="Phosphorylase Kinase, domain 1"/>
    <property type="match status" value="1"/>
</dbReference>
<evidence type="ECO:0000256" key="5">
    <source>
        <dbReference type="ARBA" id="ARBA00012411"/>
    </source>
</evidence>
<keyword evidence="8" id="KW-0963">Cytoplasm</keyword>
<dbReference type="Proteomes" id="UP000283509">
    <property type="component" value="Unassembled WGS sequence"/>
</dbReference>
<evidence type="ECO:0000256" key="21">
    <source>
        <dbReference type="ARBA" id="ARBA00079213"/>
    </source>
</evidence>
<name>A0A3R7M3L9_PENVA</name>
<evidence type="ECO:0000256" key="8">
    <source>
        <dbReference type="ARBA" id="ARBA00022490"/>
    </source>
</evidence>
<dbReference type="Gene3D" id="3.40.630.30">
    <property type="match status" value="1"/>
</dbReference>